<feature type="domain" description="BZIP" evidence="7">
    <location>
        <begin position="86"/>
        <end position="149"/>
    </location>
</feature>
<dbReference type="FunFam" id="1.20.5.170:FF:000020">
    <property type="entry name" value="BZIP transcription factor"/>
    <property type="match status" value="1"/>
</dbReference>
<keyword evidence="9" id="KW-1185">Reference proteome</keyword>
<evidence type="ECO:0000313" key="8">
    <source>
        <dbReference type="EMBL" id="ONK79382.1"/>
    </source>
</evidence>
<protein>
    <recommendedName>
        <fullName evidence="7">BZIP domain-containing protein</fullName>
    </recommendedName>
</protein>
<dbReference type="OMA" id="FPNCHFP"/>
<dbReference type="PROSITE" id="PS50217">
    <property type="entry name" value="BZIP"/>
    <property type="match status" value="1"/>
</dbReference>
<dbReference type="InterPro" id="IPR004827">
    <property type="entry name" value="bZIP"/>
</dbReference>
<dbReference type="InterPro" id="IPR044521">
    <property type="entry name" value="AtbZIP8/43"/>
</dbReference>
<dbReference type="GO" id="GO:0003700">
    <property type="term" value="F:DNA-binding transcription factor activity"/>
    <property type="evidence" value="ECO:0007669"/>
    <property type="project" value="InterPro"/>
</dbReference>
<keyword evidence="4" id="KW-0804">Transcription</keyword>
<dbReference type="PANTHER" id="PTHR46324:SF26">
    <property type="entry name" value="OS02G0728001 PROTEIN"/>
    <property type="match status" value="1"/>
</dbReference>
<dbReference type="SUPFAM" id="SSF57959">
    <property type="entry name" value="Leucine zipper domain"/>
    <property type="match status" value="1"/>
</dbReference>
<dbReference type="AlphaFoldDB" id="A0A5P1FMN7"/>
<proteinExistence type="predicted"/>
<dbReference type="OrthoDB" id="551672at2759"/>
<accession>A0A5P1FMN7</accession>
<dbReference type="EMBL" id="CM007381">
    <property type="protein sequence ID" value="ONK79382.1"/>
    <property type="molecule type" value="Genomic_DNA"/>
</dbReference>
<dbReference type="PROSITE" id="PS00036">
    <property type="entry name" value="BZIP_BASIC"/>
    <property type="match status" value="1"/>
</dbReference>
<dbReference type="GO" id="GO:0005634">
    <property type="term" value="C:nucleus"/>
    <property type="evidence" value="ECO:0007669"/>
    <property type="project" value="UniProtKB-SubCell"/>
</dbReference>
<evidence type="ECO:0000259" key="7">
    <source>
        <dbReference type="PROSITE" id="PS50217"/>
    </source>
</evidence>
<dbReference type="CDD" id="cd14702">
    <property type="entry name" value="bZIP_plant_GBF1"/>
    <property type="match status" value="1"/>
</dbReference>
<comment type="subcellular location">
    <subcellularLocation>
        <location evidence="1">Nucleus</location>
    </subcellularLocation>
</comment>
<dbReference type="Gene3D" id="1.20.5.170">
    <property type="match status" value="1"/>
</dbReference>
<dbReference type="Gramene" id="ONK79382">
    <property type="protein sequence ID" value="ONK79382"/>
    <property type="gene ID" value="A4U43_C01F5790"/>
</dbReference>
<reference evidence="9" key="1">
    <citation type="journal article" date="2017" name="Nat. Commun.">
        <title>The asparagus genome sheds light on the origin and evolution of a young Y chromosome.</title>
        <authorList>
            <person name="Harkess A."/>
            <person name="Zhou J."/>
            <person name="Xu C."/>
            <person name="Bowers J.E."/>
            <person name="Van der Hulst R."/>
            <person name="Ayyampalayam S."/>
            <person name="Mercati F."/>
            <person name="Riccardi P."/>
            <person name="McKain M.R."/>
            <person name="Kakrana A."/>
            <person name="Tang H."/>
            <person name="Ray J."/>
            <person name="Groenendijk J."/>
            <person name="Arikit S."/>
            <person name="Mathioni S.M."/>
            <person name="Nakano M."/>
            <person name="Shan H."/>
            <person name="Telgmann-Rauber A."/>
            <person name="Kanno A."/>
            <person name="Yue Z."/>
            <person name="Chen H."/>
            <person name="Li W."/>
            <person name="Chen Y."/>
            <person name="Xu X."/>
            <person name="Zhang Y."/>
            <person name="Luo S."/>
            <person name="Chen H."/>
            <person name="Gao J."/>
            <person name="Mao Z."/>
            <person name="Pires J.C."/>
            <person name="Luo M."/>
            <person name="Kudrna D."/>
            <person name="Wing R.A."/>
            <person name="Meyers B.C."/>
            <person name="Yi K."/>
            <person name="Kong H."/>
            <person name="Lavrijsen P."/>
            <person name="Sunseri F."/>
            <person name="Falavigna A."/>
            <person name="Ye Y."/>
            <person name="Leebens-Mack J.H."/>
            <person name="Chen G."/>
        </authorList>
    </citation>
    <scope>NUCLEOTIDE SEQUENCE [LARGE SCALE GENOMIC DNA]</scope>
    <source>
        <strain evidence="9">cv. DH0086</strain>
    </source>
</reference>
<keyword evidence="3" id="KW-0238">DNA-binding</keyword>
<name>A0A5P1FMN7_ASPOF</name>
<gene>
    <name evidence="8" type="ORF">A4U43_C01F5790</name>
</gene>
<evidence type="ECO:0000256" key="6">
    <source>
        <dbReference type="SAM" id="MobiDB-lite"/>
    </source>
</evidence>
<evidence type="ECO:0000256" key="4">
    <source>
        <dbReference type="ARBA" id="ARBA00023163"/>
    </source>
</evidence>
<evidence type="ECO:0000256" key="5">
    <source>
        <dbReference type="ARBA" id="ARBA00023242"/>
    </source>
</evidence>
<dbReference type="Proteomes" id="UP000243459">
    <property type="component" value="Chromosome 1"/>
</dbReference>
<feature type="region of interest" description="Disordered" evidence="6">
    <location>
        <begin position="139"/>
        <end position="180"/>
    </location>
</feature>
<dbReference type="GO" id="GO:0003677">
    <property type="term" value="F:DNA binding"/>
    <property type="evidence" value="ECO:0007669"/>
    <property type="project" value="UniProtKB-KW"/>
</dbReference>
<evidence type="ECO:0000313" key="9">
    <source>
        <dbReference type="Proteomes" id="UP000243459"/>
    </source>
</evidence>
<dbReference type="InterPro" id="IPR045314">
    <property type="entry name" value="bZIP_plant_GBF1"/>
</dbReference>
<evidence type="ECO:0000256" key="2">
    <source>
        <dbReference type="ARBA" id="ARBA00023015"/>
    </source>
</evidence>
<keyword evidence="2" id="KW-0805">Transcription regulation</keyword>
<dbReference type="Pfam" id="PF00170">
    <property type="entry name" value="bZIP_1"/>
    <property type="match status" value="1"/>
</dbReference>
<feature type="region of interest" description="Disordered" evidence="6">
    <location>
        <begin position="72"/>
        <end position="108"/>
    </location>
</feature>
<dbReference type="InterPro" id="IPR046347">
    <property type="entry name" value="bZIP_sf"/>
</dbReference>
<evidence type="ECO:0000256" key="1">
    <source>
        <dbReference type="ARBA" id="ARBA00004123"/>
    </source>
</evidence>
<organism evidence="8 9">
    <name type="scientific">Asparagus officinalis</name>
    <name type="common">Garden asparagus</name>
    <dbReference type="NCBI Taxonomy" id="4686"/>
    <lineage>
        <taxon>Eukaryota</taxon>
        <taxon>Viridiplantae</taxon>
        <taxon>Streptophyta</taxon>
        <taxon>Embryophyta</taxon>
        <taxon>Tracheophyta</taxon>
        <taxon>Spermatophyta</taxon>
        <taxon>Magnoliopsida</taxon>
        <taxon>Liliopsida</taxon>
        <taxon>Asparagales</taxon>
        <taxon>Asparagaceae</taxon>
        <taxon>Asparagoideae</taxon>
        <taxon>Asparagus</taxon>
    </lineage>
</organism>
<keyword evidence="5" id="KW-0539">Nucleus</keyword>
<dbReference type="PANTHER" id="PTHR46324">
    <property type="entry name" value="BASIC LEUCINE ZIPPER 43-RELATED"/>
    <property type="match status" value="1"/>
</dbReference>
<feature type="compositionally biased region" description="Basic and acidic residues" evidence="6">
    <location>
        <begin position="139"/>
        <end position="161"/>
    </location>
</feature>
<evidence type="ECO:0000256" key="3">
    <source>
        <dbReference type="ARBA" id="ARBA00023125"/>
    </source>
</evidence>
<sequence>MYPCEVAGVQYLAPLTPLSYGAHYDAIRTSFPSFNFNNLFAQTQAPQSMMMPLANELIFTSPCNSTSNEAEEELQQKQKQQQSLADERRKRRMISNRESARRSRMRKQRHLDELWSQVVGLRTANRQLLDELNRVMRDQDDVLHENAKLRREKSELEKKLENLPTTEEPGETKDQQPLPH</sequence>
<dbReference type="SMART" id="SM00338">
    <property type="entry name" value="BRLZ"/>
    <property type="match status" value="1"/>
</dbReference>